<dbReference type="RefSeq" id="WP_011940147.1">
    <property type="nucleotide sequence ID" value="NC_009483.1"/>
</dbReference>
<keyword evidence="1" id="KW-0732">Signal</keyword>
<name>A5G6R8_GEOUR</name>
<feature type="chain" id="PRO_5002683341" evidence="1">
    <location>
        <begin position="23"/>
        <end position="429"/>
    </location>
</feature>
<dbReference type="AlphaFoldDB" id="A5G6R8"/>
<dbReference type="InterPro" id="IPR023614">
    <property type="entry name" value="Porin_dom_sf"/>
</dbReference>
<evidence type="ECO:0000313" key="3">
    <source>
        <dbReference type="Proteomes" id="UP000006695"/>
    </source>
</evidence>
<organism evidence="2 3">
    <name type="scientific">Geotalea uraniireducens (strain Rf4)</name>
    <name type="common">Geobacter uraniireducens</name>
    <dbReference type="NCBI Taxonomy" id="351605"/>
    <lineage>
        <taxon>Bacteria</taxon>
        <taxon>Pseudomonadati</taxon>
        <taxon>Thermodesulfobacteriota</taxon>
        <taxon>Desulfuromonadia</taxon>
        <taxon>Geobacterales</taxon>
        <taxon>Geobacteraceae</taxon>
        <taxon>Geotalea</taxon>
    </lineage>
</organism>
<dbReference type="HOGENOM" id="CLU_668441_0_0_7"/>
<dbReference type="InterPro" id="IPR010870">
    <property type="entry name" value="Porin_O/P"/>
</dbReference>
<dbReference type="STRING" id="351605.Gura_3329"/>
<feature type="signal peptide" evidence="1">
    <location>
        <begin position="1"/>
        <end position="22"/>
    </location>
</feature>
<reference evidence="2 3" key="1">
    <citation type="submission" date="2007-05" db="EMBL/GenBank/DDBJ databases">
        <title>Complete sequence of Geobacter uraniireducens Rf4.</title>
        <authorList>
            <consortium name="US DOE Joint Genome Institute"/>
            <person name="Copeland A."/>
            <person name="Lucas S."/>
            <person name="Lapidus A."/>
            <person name="Barry K."/>
            <person name="Detter J.C."/>
            <person name="Glavina del Rio T."/>
            <person name="Hammon N."/>
            <person name="Israni S."/>
            <person name="Dalin E."/>
            <person name="Tice H."/>
            <person name="Pitluck S."/>
            <person name="Chertkov O."/>
            <person name="Brettin T."/>
            <person name="Bruce D."/>
            <person name="Han C."/>
            <person name="Schmutz J."/>
            <person name="Larimer F."/>
            <person name="Land M."/>
            <person name="Hauser L."/>
            <person name="Kyrpides N."/>
            <person name="Mikhailova N."/>
            <person name="Shelobolina E."/>
            <person name="Aklujkar M."/>
            <person name="Lovley D."/>
            <person name="Richardson P."/>
        </authorList>
    </citation>
    <scope>NUCLEOTIDE SEQUENCE [LARGE SCALE GENOMIC DNA]</scope>
    <source>
        <strain evidence="2 3">Rf4</strain>
    </source>
</reference>
<dbReference type="SUPFAM" id="SSF56935">
    <property type="entry name" value="Porins"/>
    <property type="match status" value="1"/>
</dbReference>
<dbReference type="Proteomes" id="UP000006695">
    <property type="component" value="Chromosome"/>
</dbReference>
<dbReference type="KEGG" id="gur:Gura_3329"/>
<dbReference type="EMBL" id="CP000698">
    <property type="protein sequence ID" value="ABQ27486.1"/>
    <property type="molecule type" value="Genomic_DNA"/>
</dbReference>
<dbReference type="Gene3D" id="2.40.160.10">
    <property type="entry name" value="Porin"/>
    <property type="match status" value="1"/>
</dbReference>
<sequence>MKKTMTTIGIVAAILGSQVSFAKTLEDVLKEKGVITEEDYKAVTRSKSLDYKLGEGFVFTSPDEKFRTAIGSSFQIRYAFMDLDNANNTTANKAQDSSRFELRRIKLFFNGYAFTRDLAFKLVLNFANSQNPPTTTGLLEETWMNYRLLDEAQLRFGQDKVQFGRQFITSSTALQFVDLSVVTIAFVPGYDTGLMIHGKIAGGLVNYNVAGYGGLGQNTFRTTSDNAFAARLTVNPFGDVKYSESDVEYSRKPLVSLGADFFRDTVNGSETNNLNFFGSKGWYGIGNPLLSAARRISTGEAIDFNTAGIDAVFKWLGCSAQGEYFIGQADGQTTKNTLRAQGFYTQAGYFVIPKKLEFAARYAYLDPNRDVADDHWIETTGAISWYINDHNLKLVADYTNIHKQKGISFNNGPNATDDRQVRFQAQMVF</sequence>
<evidence type="ECO:0000256" key="1">
    <source>
        <dbReference type="SAM" id="SignalP"/>
    </source>
</evidence>
<dbReference type="OrthoDB" id="976976at2"/>
<gene>
    <name evidence="2" type="ordered locus">Gura_3329</name>
</gene>
<accession>A5G6R8</accession>
<dbReference type="Pfam" id="PF07396">
    <property type="entry name" value="Porin_O_P"/>
    <property type="match status" value="1"/>
</dbReference>
<protein>
    <submittedName>
        <fullName evidence="2">Phosphate-selective porin O and P</fullName>
    </submittedName>
</protein>
<proteinExistence type="predicted"/>
<keyword evidence="3" id="KW-1185">Reference proteome</keyword>
<evidence type="ECO:0000313" key="2">
    <source>
        <dbReference type="EMBL" id="ABQ27486.1"/>
    </source>
</evidence>